<evidence type="ECO:0000313" key="2">
    <source>
        <dbReference type="EMBL" id="PZR18551.1"/>
    </source>
</evidence>
<evidence type="ECO:0000313" key="3">
    <source>
        <dbReference type="Proteomes" id="UP000249061"/>
    </source>
</evidence>
<feature type="chain" id="PRO_5015908331" description="Lipoprotein" evidence="1">
    <location>
        <begin position="32"/>
        <end position="144"/>
    </location>
</feature>
<organism evidence="2 3">
    <name type="scientific">Archangium gephyra</name>
    <dbReference type="NCBI Taxonomy" id="48"/>
    <lineage>
        <taxon>Bacteria</taxon>
        <taxon>Pseudomonadati</taxon>
        <taxon>Myxococcota</taxon>
        <taxon>Myxococcia</taxon>
        <taxon>Myxococcales</taxon>
        <taxon>Cystobacterineae</taxon>
        <taxon>Archangiaceae</taxon>
        <taxon>Archangium</taxon>
    </lineage>
</organism>
<feature type="signal peptide" evidence="1">
    <location>
        <begin position="1"/>
        <end position="31"/>
    </location>
</feature>
<name>A0A2W5W5T3_9BACT</name>
<sequence length="144" mass="16031">MASVTVGGDMNNTLLGIAAAVVMLGATAANARDCGPMPQYAPQGQTFQSGRYELRTTQQWVQGNAYQVWVNGTCDYDRGGRGRGRWGRGGGRGGWQQRCSQGYYRTEYTAGHYETRQQWVWVGYGNGYHQAQPPPPQQYYPYGF</sequence>
<gene>
    <name evidence="2" type="ORF">DI536_01335</name>
</gene>
<proteinExistence type="predicted"/>
<evidence type="ECO:0000256" key="1">
    <source>
        <dbReference type="SAM" id="SignalP"/>
    </source>
</evidence>
<protein>
    <recommendedName>
        <fullName evidence="4">Lipoprotein</fullName>
    </recommendedName>
</protein>
<keyword evidence="1" id="KW-0732">Signal</keyword>
<reference evidence="2 3" key="1">
    <citation type="submission" date="2017-08" db="EMBL/GenBank/DDBJ databases">
        <title>Infants hospitalized years apart are colonized by the same room-sourced microbial strains.</title>
        <authorList>
            <person name="Brooks B."/>
            <person name="Olm M.R."/>
            <person name="Firek B.A."/>
            <person name="Baker R."/>
            <person name="Thomas B.C."/>
            <person name="Morowitz M.J."/>
            <person name="Banfield J.F."/>
        </authorList>
    </citation>
    <scope>NUCLEOTIDE SEQUENCE [LARGE SCALE GENOMIC DNA]</scope>
    <source>
        <strain evidence="2">S2_003_000_R2_14</strain>
    </source>
</reference>
<accession>A0A2W5W5T3</accession>
<comment type="caution">
    <text evidence="2">The sequence shown here is derived from an EMBL/GenBank/DDBJ whole genome shotgun (WGS) entry which is preliminary data.</text>
</comment>
<dbReference type="AlphaFoldDB" id="A0A2W5W5T3"/>
<evidence type="ECO:0008006" key="4">
    <source>
        <dbReference type="Google" id="ProtNLM"/>
    </source>
</evidence>
<dbReference type="Proteomes" id="UP000249061">
    <property type="component" value="Unassembled WGS sequence"/>
</dbReference>
<dbReference type="EMBL" id="QFQP01000001">
    <property type="protein sequence ID" value="PZR18551.1"/>
    <property type="molecule type" value="Genomic_DNA"/>
</dbReference>